<feature type="transmembrane region" description="Helical" evidence="1">
    <location>
        <begin position="40"/>
        <end position="61"/>
    </location>
</feature>
<dbReference type="EMBL" id="JAVAMP010000003">
    <property type="protein sequence ID" value="MDP5274418.1"/>
    <property type="molecule type" value="Genomic_DNA"/>
</dbReference>
<keyword evidence="3" id="KW-1185">Reference proteome</keyword>
<evidence type="ECO:0008006" key="4">
    <source>
        <dbReference type="Google" id="ProtNLM"/>
    </source>
</evidence>
<keyword evidence="1" id="KW-1133">Transmembrane helix</keyword>
<gene>
    <name evidence="2" type="ORF">Q5Y73_09875</name>
</gene>
<dbReference type="RefSeq" id="WP_305991729.1">
    <property type="nucleotide sequence ID" value="NZ_JAVAMP010000003.1"/>
</dbReference>
<evidence type="ECO:0000256" key="1">
    <source>
        <dbReference type="SAM" id="Phobius"/>
    </source>
</evidence>
<accession>A0ABT9IYI6</accession>
<protein>
    <recommendedName>
        <fullName evidence="4">DUF2269 family protein</fullName>
    </recommendedName>
</protein>
<name>A0ABT9IYI6_9BACL</name>
<keyword evidence="1" id="KW-0812">Transmembrane</keyword>
<comment type="caution">
    <text evidence="2">The sequence shown here is derived from an EMBL/GenBank/DDBJ whole genome shotgun (WGS) entry which is preliminary data.</text>
</comment>
<evidence type="ECO:0000313" key="3">
    <source>
        <dbReference type="Proteomes" id="UP001231941"/>
    </source>
</evidence>
<proteinExistence type="predicted"/>
<keyword evidence="1" id="KW-0472">Membrane</keyword>
<organism evidence="2 3">
    <name type="scientific">Chengkuizengella axinellae</name>
    <dbReference type="NCBI Taxonomy" id="3064388"/>
    <lineage>
        <taxon>Bacteria</taxon>
        <taxon>Bacillati</taxon>
        <taxon>Bacillota</taxon>
        <taxon>Bacilli</taxon>
        <taxon>Bacillales</taxon>
        <taxon>Paenibacillaceae</taxon>
        <taxon>Chengkuizengella</taxon>
    </lineage>
</organism>
<dbReference type="Proteomes" id="UP001231941">
    <property type="component" value="Unassembled WGS sequence"/>
</dbReference>
<reference evidence="2 3" key="1">
    <citation type="submission" date="2023-08" db="EMBL/GenBank/DDBJ databases">
        <authorList>
            <person name="Park J.-S."/>
        </authorList>
    </citation>
    <scope>NUCLEOTIDE SEQUENCE [LARGE SCALE GENOMIC DNA]</scope>
    <source>
        <strain evidence="2 3">2205SS18-9</strain>
    </source>
</reference>
<feature type="transmembrane region" description="Helical" evidence="1">
    <location>
        <begin position="111"/>
        <end position="128"/>
    </location>
</feature>
<feature type="transmembrane region" description="Helical" evidence="1">
    <location>
        <begin position="67"/>
        <end position="90"/>
    </location>
</feature>
<feature type="transmembrane region" description="Helical" evidence="1">
    <location>
        <begin position="6"/>
        <end position="28"/>
    </location>
</feature>
<evidence type="ECO:0000313" key="2">
    <source>
        <dbReference type="EMBL" id="MDP5274418.1"/>
    </source>
</evidence>
<sequence length="133" mass="14829">MDIVFYLHSTVGLLLIAYILLPFLITTLKNGSEEMAKVSVFINRVGMYILIVAFLSGGYLISQVEGITVPWMIVVILLLLVMFAMTGMISKPLKRVRDGSAIDSDHKKAKMFSFINAIALVFILVLMYNPTLL</sequence>